<dbReference type="Pfam" id="PF05368">
    <property type="entry name" value="NmrA"/>
    <property type="match status" value="1"/>
</dbReference>
<dbReference type="CDD" id="cd05259">
    <property type="entry name" value="PCBER_SDR_a"/>
    <property type="match status" value="1"/>
</dbReference>
<dbReference type="InterPro" id="IPR045312">
    <property type="entry name" value="PCBER-like"/>
</dbReference>
<evidence type="ECO:0000256" key="1">
    <source>
        <dbReference type="ARBA" id="ARBA00022857"/>
    </source>
</evidence>
<dbReference type="RefSeq" id="XP_040772953.1">
    <property type="nucleotide sequence ID" value="XM_040923817.1"/>
</dbReference>
<dbReference type="Proteomes" id="UP000803844">
    <property type="component" value="Unassembled WGS sequence"/>
</dbReference>
<keyword evidence="5" id="KW-1185">Reference proteome</keyword>
<dbReference type="EMBL" id="MU032351">
    <property type="protein sequence ID" value="KAF3761974.1"/>
    <property type="molecule type" value="Genomic_DNA"/>
</dbReference>
<evidence type="ECO:0000313" key="5">
    <source>
        <dbReference type="Proteomes" id="UP000803844"/>
    </source>
</evidence>
<dbReference type="GO" id="GO:0016491">
    <property type="term" value="F:oxidoreductase activity"/>
    <property type="evidence" value="ECO:0007669"/>
    <property type="project" value="UniProtKB-KW"/>
</dbReference>
<evidence type="ECO:0000313" key="4">
    <source>
        <dbReference type="EMBL" id="KAF3761974.1"/>
    </source>
</evidence>
<comment type="caution">
    <text evidence="4">The sequence shown here is derived from an EMBL/GenBank/DDBJ whole genome shotgun (WGS) entry which is preliminary data.</text>
</comment>
<keyword evidence="2" id="KW-0560">Oxidoreductase</keyword>
<evidence type="ECO:0000259" key="3">
    <source>
        <dbReference type="Pfam" id="PF05368"/>
    </source>
</evidence>
<dbReference type="OrthoDB" id="419598at2759"/>
<dbReference type="SUPFAM" id="SSF51735">
    <property type="entry name" value="NAD(P)-binding Rossmann-fold domains"/>
    <property type="match status" value="1"/>
</dbReference>
<proteinExistence type="predicted"/>
<accession>A0A9P5CK72</accession>
<dbReference type="InterPro" id="IPR036291">
    <property type="entry name" value="NAD(P)-bd_dom_sf"/>
</dbReference>
<dbReference type="AlphaFoldDB" id="A0A9P5CK72"/>
<dbReference type="InterPro" id="IPR008030">
    <property type="entry name" value="NmrA-like"/>
</dbReference>
<dbReference type="InterPro" id="IPR051609">
    <property type="entry name" value="NmrA/Isoflavone_reductase-like"/>
</dbReference>
<name>A0A9P5CK72_CRYP1</name>
<organism evidence="4 5">
    <name type="scientific">Cryphonectria parasitica (strain ATCC 38755 / EP155)</name>
    <dbReference type="NCBI Taxonomy" id="660469"/>
    <lineage>
        <taxon>Eukaryota</taxon>
        <taxon>Fungi</taxon>
        <taxon>Dikarya</taxon>
        <taxon>Ascomycota</taxon>
        <taxon>Pezizomycotina</taxon>
        <taxon>Sordariomycetes</taxon>
        <taxon>Sordariomycetidae</taxon>
        <taxon>Diaporthales</taxon>
        <taxon>Cryphonectriaceae</taxon>
        <taxon>Cryphonectria-Endothia species complex</taxon>
        <taxon>Cryphonectria</taxon>
    </lineage>
</organism>
<dbReference type="Gene3D" id="3.40.50.720">
    <property type="entry name" value="NAD(P)-binding Rossmann-like Domain"/>
    <property type="match status" value="1"/>
</dbReference>
<gene>
    <name evidence="4" type="ORF">M406DRAFT_358168</name>
</gene>
<dbReference type="PANTHER" id="PTHR47706:SF7">
    <property type="entry name" value="CIPA-LIKE, PUTATIVE (AFU_ORTHOLOGUE AFUA_1G01630)-RELATED"/>
    <property type="match status" value="1"/>
</dbReference>
<dbReference type="GeneID" id="63840946"/>
<sequence>MAPKYAKDQPAGFVNRIEKVAVIGAGGQVGKWIAEALVKTGKHTVTGITRADSTSQLPAGVVPAKVNYDDEASLVEALKGQQFLVITLSVFVAPDTHSKLVKAAAKAGVPYVLPNFWGYDPFDDELSEQIGFGKRFIEFREEIEALGVSTWIAMACGFWYEFSLAGSADRFGFDFKERSVVFIDDGNFKINTSTFAQTGQAVAAFLSLKLYPDDADDKSPAISNWDKNCFYISSFLVSQRDMFESVKRVTGTTDADWKITTEKSQERYANGIAAMQKGDMAGFARMMYTRIFFPEGNSTYEKTKGLQNDVLGLPKEDIDEATKEAVRQALEA</sequence>
<evidence type="ECO:0000256" key="2">
    <source>
        <dbReference type="ARBA" id="ARBA00023002"/>
    </source>
</evidence>
<keyword evidence="1" id="KW-0521">NADP</keyword>
<protein>
    <submittedName>
        <fullName evidence="4">Oxidoreductase CipA</fullName>
    </submittedName>
</protein>
<feature type="domain" description="NmrA-like" evidence="3">
    <location>
        <begin position="19"/>
        <end position="153"/>
    </location>
</feature>
<reference evidence="4" key="1">
    <citation type="journal article" date="2020" name="Phytopathology">
        <title>Genome sequence of the chestnut blight fungus Cryphonectria parasitica EP155: A fundamental resource for an archetypical invasive plant pathogen.</title>
        <authorList>
            <person name="Crouch J.A."/>
            <person name="Dawe A."/>
            <person name="Aerts A."/>
            <person name="Barry K."/>
            <person name="Churchill A.C.L."/>
            <person name="Grimwood J."/>
            <person name="Hillman B."/>
            <person name="Milgroom M.G."/>
            <person name="Pangilinan J."/>
            <person name="Smith M."/>
            <person name="Salamov A."/>
            <person name="Schmutz J."/>
            <person name="Yadav J."/>
            <person name="Grigoriev I.V."/>
            <person name="Nuss D."/>
        </authorList>
    </citation>
    <scope>NUCLEOTIDE SEQUENCE</scope>
    <source>
        <strain evidence="4">EP155</strain>
    </source>
</reference>
<dbReference type="PANTHER" id="PTHR47706">
    <property type="entry name" value="NMRA-LIKE FAMILY PROTEIN"/>
    <property type="match status" value="1"/>
</dbReference>